<evidence type="ECO:0000256" key="3">
    <source>
        <dbReference type="PROSITE-ProRule" id="PRU00339"/>
    </source>
</evidence>
<keyword evidence="5" id="KW-1185">Reference proteome</keyword>
<dbReference type="InterPro" id="IPR013360">
    <property type="entry name" value="Pilus_4_PilW"/>
</dbReference>
<proteinExistence type="predicted"/>
<evidence type="ECO:0000256" key="2">
    <source>
        <dbReference type="ARBA" id="ARBA00022803"/>
    </source>
</evidence>
<gene>
    <name evidence="4" type="primary">pilW</name>
    <name evidence="4" type="ORF">D3H34_03930</name>
</gene>
<dbReference type="PANTHER" id="PTHR44858">
    <property type="entry name" value="TETRATRICOPEPTIDE REPEAT PROTEIN 6"/>
    <property type="match status" value="1"/>
</dbReference>
<dbReference type="Pfam" id="PF13431">
    <property type="entry name" value="TPR_17"/>
    <property type="match status" value="1"/>
</dbReference>
<protein>
    <submittedName>
        <fullName evidence="4">Type IV pilus biogenesis/stability protein PilW</fullName>
    </submittedName>
</protein>
<dbReference type="PANTHER" id="PTHR44858:SF1">
    <property type="entry name" value="UDP-N-ACETYLGLUCOSAMINE--PEPTIDE N-ACETYLGLUCOSAMINYLTRANSFERASE SPINDLY-RELATED"/>
    <property type="match status" value="1"/>
</dbReference>
<name>A0A9X8GWW7_9BURK</name>
<evidence type="ECO:0000313" key="4">
    <source>
        <dbReference type="EMBL" id="RIX84779.1"/>
    </source>
</evidence>
<dbReference type="PROSITE" id="PS50005">
    <property type="entry name" value="TPR"/>
    <property type="match status" value="2"/>
</dbReference>
<reference evidence="4 5" key="1">
    <citation type="submission" date="2018-09" db="EMBL/GenBank/DDBJ databases">
        <title>Acidovorax cavernicola nov. sp. isolated from Gruta de las Maravillas (Aracena, Spain).</title>
        <authorList>
            <person name="Jurado V."/>
            <person name="Gutierrez-Patricio S."/>
            <person name="Gonzalez-Pimentel J.L."/>
            <person name="Miller A.Z."/>
            <person name="Laiz L."/>
            <person name="Saiz-Jimenez C."/>
        </authorList>
    </citation>
    <scope>NUCLEOTIDE SEQUENCE [LARGE SCALE GENOMIC DNA]</scope>
    <source>
        <strain evidence="4 5">1011MAR4D40.2</strain>
    </source>
</reference>
<dbReference type="SUPFAM" id="SSF48452">
    <property type="entry name" value="TPR-like"/>
    <property type="match status" value="1"/>
</dbReference>
<dbReference type="SMART" id="SM00028">
    <property type="entry name" value="TPR"/>
    <property type="match status" value="4"/>
</dbReference>
<evidence type="ECO:0000256" key="1">
    <source>
        <dbReference type="ARBA" id="ARBA00022737"/>
    </source>
</evidence>
<dbReference type="Pfam" id="PF13414">
    <property type="entry name" value="TPR_11"/>
    <property type="match status" value="1"/>
</dbReference>
<dbReference type="RefSeq" id="WP_119552139.1">
    <property type="nucleotide sequence ID" value="NZ_QXMN01000002.1"/>
</dbReference>
<dbReference type="AlphaFoldDB" id="A0A9X8GWW7"/>
<dbReference type="InterPro" id="IPR011990">
    <property type="entry name" value="TPR-like_helical_dom_sf"/>
</dbReference>
<dbReference type="Gene3D" id="1.25.40.10">
    <property type="entry name" value="Tetratricopeptide repeat domain"/>
    <property type="match status" value="1"/>
</dbReference>
<organism evidence="4 5">
    <name type="scientific">Acidovorax cavernicola</name>
    <dbReference type="NCBI Taxonomy" id="1675792"/>
    <lineage>
        <taxon>Bacteria</taxon>
        <taxon>Pseudomonadati</taxon>
        <taxon>Pseudomonadota</taxon>
        <taxon>Betaproteobacteria</taxon>
        <taxon>Burkholderiales</taxon>
        <taxon>Comamonadaceae</taxon>
        <taxon>Acidovorax</taxon>
    </lineage>
</organism>
<accession>A0A9X8GWW7</accession>
<dbReference type="EMBL" id="QXMN01000002">
    <property type="protein sequence ID" value="RIX84779.1"/>
    <property type="molecule type" value="Genomic_DNA"/>
</dbReference>
<evidence type="ECO:0000313" key="5">
    <source>
        <dbReference type="Proteomes" id="UP000265619"/>
    </source>
</evidence>
<dbReference type="InterPro" id="IPR019734">
    <property type="entry name" value="TPR_rpt"/>
</dbReference>
<dbReference type="NCBIfam" id="TIGR02521">
    <property type="entry name" value="type_IV_pilW"/>
    <property type="match status" value="1"/>
</dbReference>
<comment type="caution">
    <text evidence="4">The sequence shown here is derived from an EMBL/GenBank/DDBJ whole genome shotgun (WGS) entry which is preliminary data.</text>
</comment>
<dbReference type="Proteomes" id="UP000265619">
    <property type="component" value="Unassembled WGS sequence"/>
</dbReference>
<feature type="repeat" description="TPR" evidence="3">
    <location>
        <begin position="99"/>
        <end position="132"/>
    </location>
</feature>
<dbReference type="InterPro" id="IPR050498">
    <property type="entry name" value="Ycf3"/>
</dbReference>
<feature type="repeat" description="TPR" evidence="3">
    <location>
        <begin position="65"/>
        <end position="98"/>
    </location>
</feature>
<sequence length="283" mass="31163">MSMAFPTTTASVQRVLGAGIASVAVAFLLAGCVNTRTTTTGLVGSGADSGTTVVTDQDENNRRRARLRMELAAGYFEQGQTSVALEEIKQVLSIDPNYADAYNLRGLVYMRLDDAGLAEDSFRRAVAINPRDANTRHNYGWLLCQQNRYGDAAQQFAAALAVPSYADRAKTLMTQGVCELKAGQRQQAERSLTQAYELDAGNPVIGFNLASVLAQREEWSRAQFYIRRVNNSPSANAETLWLGIKIERKLNNREAVAQLGGQLQRRFPQSREALAYERGNFND</sequence>
<keyword evidence="2 3" id="KW-0802">TPR repeat</keyword>
<dbReference type="OrthoDB" id="9814042at2"/>
<keyword evidence="1" id="KW-0677">Repeat</keyword>